<dbReference type="Pfam" id="PF01590">
    <property type="entry name" value="GAF"/>
    <property type="match status" value="1"/>
</dbReference>
<dbReference type="InterPro" id="IPR043128">
    <property type="entry name" value="Rev_trsase/Diguanyl_cyclase"/>
</dbReference>
<dbReference type="AlphaFoldDB" id="A0A2S7DK47"/>
<dbReference type="InterPro" id="IPR029787">
    <property type="entry name" value="Nucleotide_cyclase"/>
</dbReference>
<sequence length="361" mass="38559">MQTPDAPALTLVQATPLSGEFGAYRGADAPANEDDRLAALHATGLLDSAPEPRYDALTASAAAACSTPMALISLVDLQRQWFKSRVGMRPSETPRTLSFCAHAILTPDRLMEVGDTQQDARFADNALVTGEPRIRFYAGAPLLTSDGIALGTLCVLDRAPRRLSDTERDALQRLARQVVDTIELQHAASLVALDALRDEHTGQWNRAGLEQQVQALAQSADARPTQALGLVLIDLDGFKRQKLQMGAAAAQATLLQVAGMLETRLPAAAIVAQLDGDRFCVALPAMAAADTLKVAEDLRQAVQDERWPCGALTISAGVVEATLGEAGETNALLARARHALQQAIGAGRNRVHRFSGWQLHD</sequence>
<proteinExistence type="predicted"/>
<dbReference type="NCBIfam" id="TIGR00254">
    <property type="entry name" value="GGDEF"/>
    <property type="match status" value="1"/>
</dbReference>
<dbReference type="Proteomes" id="UP000239561">
    <property type="component" value="Unassembled WGS sequence"/>
</dbReference>
<dbReference type="EMBL" id="MDED01000038">
    <property type="protein sequence ID" value="PPU74201.1"/>
    <property type="molecule type" value="Genomic_DNA"/>
</dbReference>
<evidence type="ECO:0000313" key="2">
    <source>
        <dbReference type="EMBL" id="PPU74201.1"/>
    </source>
</evidence>
<dbReference type="RefSeq" id="WP_104604822.1">
    <property type="nucleotide sequence ID" value="NZ_CP082213.1"/>
</dbReference>
<feature type="domain" description="GGDEF" evidence="1">
    <location>
        <begin position="226"/>
        <end position="356"/>
    </location>
</feature>
<evidence type="ECO:0000313" key="5">
    <source>
        <dbReference type="Proteomes" id="UP001214201"/>
    </source>
</evidence>
<dbReference type="SUPFAM" id="SSF55073">
    <property type="entry name" value="Nucleotide cyclase"/>
    <property type="match status" value="1"/>
</dbReference>
<dbReference type="PANTHER" id="PTHR43102:SF2">
    <property type="entry name" value="GAF DOMAIN-CONTAINING PROTEIN"/>
    <property type="match status" value="1"/>
</dbReference>
<dbReference type="Gene3D" id="3.30.70.270">
    <property type="match status" value="1"/>
</dbReference>
<dbReference type="SMART" id="SM00267">
    <property type="entry name" value="GGDEF"/>
    <property type="match status" value="1"/>
</dbReference>
<reference evidence="3 5" key="2">
    <citation type="submission" date="2021-08" db="EMBL/GenBank/DDBJ databases">
        <title>Genome sequences of Xanthomonas cucurbitae isolates from 5 Midwestern US states.</title>
        <authorList>
            <person name="Hind S.R."/>
        </authorList>
    </citation>
    <scope>NUCLEOTIDE SEQUENCE [LARGE SCALE GENOMIC DNA]</scope>
    <source>
        <strain evidence="3 5">OH_261</strain>
    </source>
</reference>
<evidence type="ECO:0000313" key="4">
    <source>
        <dbReference type="Proteomes" id="UP000239561"/>
    </source>
</evidence>
<keyword evidence="5" id="KW-1185">Reference proteome</keyword>
<dbReference type="InterPro" id="IPR000160">
    <property type="entry name" value="GGDEF_dom"/>
</dbReference>
<accession>A0A2S7DK47</accession>
<organism evidence="2 4">
    <name type="scientific">Xanthomonas cucurbitae</name>
    <dbReference type="NCBI Taxonomy" id="56453"/>
    <lineage>
        <taxon>Bacteria</taxon>
        <taxon>Pseudomonadati</taxon>
        <taxon>Pseudomonadota</taxon>
        <taxon>Gammaproteobacteria</taxon>
        <taxon>Lysobacterales</taxon>
        <taxon>Lysobacteraceae</taxon>
        <taxon>Xanthomonas</taxon>
    </lineage>
</organism>
<protein>
    <submittedName>
        <fullName evidence="2">GGDEF domain-containing protein</fullName>
    </submittedName>
    <submittedName>
        <fullName evidence="3">Sensor domain-containing diguanylate cyclase</fullName>
    </submittedName>
</protein>
<dbReference type="SMART" id="SM00065">
    <property type="entry name" value="GAF"/>
    <property type="match status" value="1"/>
</dbReference>
<dbReference type="InterPro" id="IPR003018">
    <property type="entry name" value="GAF"/>
</dbReference>
<evidence type="ECO:0000259" key="1">
    <source>
        <dbReference type="PROSITE" id="PS50887"/>
    </source>
</evidence>
<reference evidence="2 4" key="1">
    <citation type="submission" date="2016-08" db="EMBL/GenBank/DDBJ databases">
        <authorList>
            <person name="Seilhamer J.J."/>
        </authorList>
    </citation>
    <scope>NUCLEOTIDE SEQUENCE [LARGE SCALE GENOMIC DNA]</scope>
    <source>
        <strain evidence="2 4">CFBP2542</strain>
    </source>
</reference>
<dbReference type="EMBL" id="CP082214">
    <property type="protein sequence ID" value="WDM69964.1"/>
    <property type="molecule type" value="Genomic_DNA"/>
</dbReference>
<name>A0A2S7DK47_9XANT</name>
<dbReference type="PANTHER" id="PTHR43102">
    <property type="entry name" value="SLR1143 PROTEIN"/>
    <property type="match status" value="1"/>
</dbReference>
<dbReference type="PROSITE" id="PS50887">
    <property type="entry name" value="GGDEF"/>
    <property type="match status" value="1"/>
</dbReference>
<evidence type="ECO:0000313" key="3">
    <source>
        <dbReference type="EMBL" id="WDM69964.1"/>
    </source>
</evidence>
<gene>
    <name evidence="3" type="ORF">K6978_10835</name>
    <name evidence="2" type="ORF">XcuCFBP2542_15905</name>
</gene>
<dbReference type="Pfam" id="PF00990">
    <property type="entry name" value="GGDEF"/>
    <property type="match status" value="1"/>
</dbReference>
<dbReference type="Proteomes" id="UP001214201">
    <property type="component" value="Chromosome"/>
</dbReference>
<dbReference type="InterPro" id="IPR029016">
    <property type="entry name" value="GAF-like_dom_sf"/>
</dbReference>
<dbReference type="CDD" id="cd01949">
    <property type="entry name" value="GGDEF"/>
    <property type="match status" value="1"/>
</dbReference>
<dbReference type="SUPFAM" id="SSF55781">
    <property type="entry name" value="GAF domain-like"/>
    <property type="match status" value="1"/>
</dbReference>
<dbReference type="Gene3D" id="3.30.450.40">
    <property type="match status" value="1"/>
</dbReference>